<sequence length="30" mass="3409">MHDFQTLKLKITASHDSNLIKLCIVALKLN</sequence>
<proteinExistence type="predicted"/>
<reference evidence="1" key="1">
    <citation type="submission" date="2018-02" db="EMBL/GenBank/DDBJ databases">
        <title>Rhizophora mucronata_Transcriptome.</title>
        <authorList>
            <person name="Meera S.P."/>
            <person name="Sreeshan A."/>
            <person name="Augustine A."/>
        </authorList>
    </citation>
    <scope>NUCLEOTIDE SEQUENCE</scope>
    <source>
        <tissue evidence="1">Leaf</tissue>
    </source>
</reference>
<accession>A0A2P2N5D1</accession>
<evidence type="ECO:0000313" key="1">
    <source>
        <dbReference type="EMBL" id="MBX37689.1"/>
    </source>
</evidence>
<protein>
    <submittedName>
        <fullName evidence="1">Uncharacterized protein</fullName>
    </submittedName>
</protein>
<dbReference type="AlphaFoldDB" id="A0A2P2N5D1"/>
<dbReference type="EMBL" id="GGEC01057205">
    <property type="protein sequence ID" value="MBX37689.1"/>
    <property type="molecule type" value="Transcribed_RNA"/>
</dbReference>
<organism evidence="1">
    <name type="scientific">Rhizophora mucronata</name>
    <name type="common">Asiatic mangrove</name>
    <dbReference type="NCBI Taxonomy" id="61149"/>
    <lineage>
        <taxon>Eukaryota</taxon>
        <taxon>Viridiplantae</taxon>
        <taxon>Streptophyta</taxon>
        <taxon>Embryophyta</taxon>
        <taxon>Tracheophyta</taxon>
        <taxon>Spermatophyta</taxon>
        <taxon>Magnoliopsida</taxon>
        <taxon>eudicotyledons</taxon>
        <taxon>Gunneridae</taxon>
        <taxon>Pentapetalae</taxon>
        <taxon>rosids</taxon>
        <taxon>fabids</taxon>
        <taxon>Malpighiales</taxon>
        <taxon>Rhizophoraceae</taxon>
        <taxon>Rhizophora</taxon>
    </lineage>
</organism>
<name>A0A2P2N5D1_RHIMU</name>